<feature type="region of interest" description="Disordered" evidence="1">
    <location>
        <begin position="123"/>
        <end position="159"/>
    </location>
</feature>
<name>G7YXZ2_CLOSI</name>
<dbReference type="Proteomes" id="UP000008909">
    <property type="component" value="Unassembled WGS sequence"/>
</dbReference>
<dbReference type="EMBL" id="DF145081">
    <property type="protein sequence ID" value="GAA57821.1"/>
    <property type="molecule type" value="Genomic_DNA"/>
</dbReference>
<dbReference type="AlphaFoldDB" id="G7YXZ2"/>
<evidence type="ECO:0000313" key="3">
    <source>
        <dbReference type="Proteomes" id="UP000008909"/>
    </source>
</evidence>
<gene>
    <name evidence="2" type="ORF">CLF_113240</name>
</gene>
<reference key="2">
    <citation type="submission" date="2011-10" db="EMBL/GenBank/DDBJ databases">
        <title>The genome and transcriptome sequence of Clonorchis sinensis provide insights into the carcinogenic liver fluke.</title>
        <authorList>
            <person name="Wang X."/>
            <person name="Huang Y."/>
            <person name="Chen W."/>
            <person name="Liu H."/>
            <person name="Guo L."/>
            <person name="Chen Y."/>
            <person name="Luo F."/>
            <person name="Zhou W."/>
            <person name="Sun J."/>
            <person name="Mao Q."/>
            <person name="Liang P."/>
            <person name="Zhou C."/>
            <person name="Tian Y."/>
            <person name="Men J."/>
            <person name="Lv X."/>
            <person name="Huang L."/>
            <person name="Zhou J."/>
            <person name="Hu Y."/>
            <person name="Li R."/>
            <person name="Zhang F."/>
            <person name="Lei H."/>
            <person name="Li X."/>
            <person name="Hu X."/>
            <person name="Liang C."/>
            <person name="Xu J."/>
            <person name="Wu Z."/>
            <person name="Yu X."/>
        </authorList>
    </citation>
    <scope>NUCLEOTIDE SEQUENCE</scope>
    <source>
        <strain>Henan</strain>
    </source>
</reference>
<sequence>MVYKMALSVSGLRESAALTLSNRRLSILESLFPFISIHDIQLRCILCNKMFRGDGRCHGGQAIFCRGNCDQTYPQKQSIFRVIAKIVDKGTNAGSKDTSYENAAASLPFDILLDTFELKAATPDETQPAAQDASAKSFTKKMDGSPSTPNHPYSNGSQKGPLLTFFLKGRSGGARVIPGDSCARSHQGHVLRKRGSVMYDVSVGPDIWTRHKNQLRPRHLSEPPPSHSSLPFDILLDTFELKAATPDETQPAAQDASAKSFTKKMDGSPSTPNHPYSNGSQKGPLLTFFLKGSQANLMRVQVILCGIIDQGTNAESKDTSYENAGAQSLGVVWLASELGIRVVVLRSPRAVDRTRFDT</sequence>
<proteinExistence type="predicted"/>
<feature type="compositionally biased region" description="Polar residues" evidence="1">
    <location>
        <begin position="145"/>
        <end position="158"/>
    </location>
</feature>
<feature type="compositionally biased region" description="Polar residues" evidence="1">
    <location>
        <begin position="124"/>
        <end position="137"/>
    </location>
</feature>
<organism evidence="2 3">
    <name type="scientific">Clonorchis sinensis</name>
    <name type="common">Chinese liver fluke</name>
    <dbReference type="NCBI Taxonomy" id="79923"/>
    <lineage>
        <taxon>Eukaryota</taxon>
        <taxon>Metazoa</taxon>
        <taxon>Spiralia</taxon>
        <taxon>Lophotrochozoa</taxon>
        <taxon>Platyhelminthes</taxon>
        <taxon>Trematoda</taxon>
        <taxon>Digenea</taxon>
        <taxon>Opisthorchiida</taxon>
        <taxon>Opisthorchiata</taxon>
        <taxon>Opisthorchiidae</taxon>
        <taxon>Clonorchis</taxon>
    </lineage>
</organism>
<accession>G7YXZ2</accession>
<feature type="region of interest" description="Disordered" evidence="1">
    <location>
        <begin position="246"/>
        <end position="279"/>
    </location>
</feature>
<protein>
    <submittedName>
        <fullName evidence="2">Gap-Pol polyprotein</fullName>
    </submittedName>
</protein>
<feature type="compositionally biased region" description="Polar residues" evidence="1">
    <location>
        <begin position="268"/>
        <end position="279"/>
    </location>
</feature>
<evidence type="ECO:0000313" key="2">
    <source>
        <dbReference type="EMBL" id="GAA57821.1"/>
    </source>
</evidence>
<feature type="compositionally biased region" description="Polar residues" evidence="1">
    <location>
        <begin position="247"/>
        <end position="260"/>
    </location>
</feature>
<keyword evidence="3" id="KW-1185">Reference proteome</keyword>
<reference evidence="2" key="1">
    <citation type="journal article" date="2011" name="Genome Biol.">
        <title>The draft genome of the carcinogenic human liver fluke Clonorchis sinensis.</title>
        <authorList>
            <person name="Wang X."/>
            <person name="Chen W."/>
            <person name="Huang Y."/>
            <person name="Sun J."/>
            <person name="Men J."/>
            <person name="Liu H."/>
            <person name="Luo F."/>
            <person name="Guo L."/>
            <person name="Lv X."/>
            <person name="Deng C."/>
            <person name="Zhou C."/>
            <person name="Fan Y."/>
            <person name="Li X."/>
            <person name="Huang L."/>
            <person name="Hu Y."/>
            <person name="Liang C."/>
            <person name="Hu X."/>
            <person name="Xu J."/>
            <person name="Yu X."/>
        </authorList>
    </citation>
    <scope>NUCLEOTIDE SEQUENCE [LARGE SCALE GENOMIC DNA]</scope>
    <source>
        <strain evidence="2">Henan</strain>
    </source>
</reference>
<evidence type="ECO:0000256" key="1">
    <source>
        <dbReference type="SAM" id="MobiDB-lite"/>
    </source>
</evidence>